<evidence type="ECO:0000313" key="2">
    <source>
        <dbReference type="Proteomes" id="UP001419268"/>
    </source>
</evidence>
<organism evidence="1 2">
    <name type="scientific">Stephania cephalantha</name>
    <dbReference type="NCBI Taxonomy" id="152367"/>
    <lineage>
        <taxon>Eukaryota</taxon>
        <taxon>Viridiplantae</taxon>
        <taxon>Streptophyta</taxon>
        <taxon>Embryophyta</taxon>
        <taxon>Tracheophyta</taxon>
        <taxon>Spermatophyta</taxon>
        <taxon>Magnoliopsida</taxon>
        <taxon>Ranunculales</taxon>
        <taxon>Menispermaceae</taxon>
        <taxon>Menispermoideae</taxon>
        <taxon>Cissampelideae</taxon>
        <taxon>Stephania</taxon>
    </lineage>
</organism>
<dbReference type="AlphaFoldDB" id="A0AAP0P0C8"/>
<reference evidence="1 2" key="1">
    <citation type="submission" date="2024-01" db="EMBL/GenBank/DDBJ databases">
        <title>Genome assemblies of Stephania.</title>
        <authorList>
            <person name="Yang L."/>
        </authorList>
    </citation>
    <scope>NUCLEOTIDE SEQUENCE [LARGE SCALE GENOMIC DNA]</scope>
    <source>
        <strain evidence="1">JXDWG</strain>
        <tissue evidence="1">Leaf</tissue>
    </source>
</reference>
<keyword evidence="2" id="KW-1185">Reference proteome</keyword>
<accession>A0AAP0P0C8</accession>
<name>A0AAP0P0C8_9MAGN</name>
<sequence>MNRCITQTLSLLKLSLFSFLKPSPRTLSLSSSSNSLSLPSNSLFFASQTLKS</sequence>
<evidence type="ECO:0000313" key="1">
    <source>
        <dbReference type="EMBL" id="KAK9125573.1"/>
    </source>
</evidence>
<dbReference type="Proteomes" id="UP001419268">
    <property type="component" value="Unassembled WGS sequence"/>
</dbReference>
<gene>
    <name evidence="1" type="ORF">Scep_014419</name>
</gene>
<comment type="caution">
    <text evidence="1">The sequence shown here is derived from an EMBL/GenBank/DDBJ whole genome shotgun (WGS) entry which is preliminary data.</text>
</comment>
<dbReference type="EMBL" id="JBBNAG010000006">
    <property type="protein sequence ID" value="KAK9125573.1"/>
    <property type="molecule type" value="Genomic_DNA"/>
</dbReference>
<protein>
    <submittedName>
        <fullName evidence="1">Uncharacterized protein</fullName>
    </submittedName>
</protein>
<proteinExistence type="predicted"/>